<organism evidence="1 2">
    <name type="scientific">Gossypium australe</name>
    <dbReference type="NCBI Taxonomy" id="47621"/>
    <lineage>
        <taxon>Eukaryota</taxon>
        <taxon>Viridiplantae</taxon>
        <taxon>Streptophyta</taxon>
        <taxon>Embryophyta</taxon>
        <taxon>Tracheophyta</taxon>
        <taxon>Spermatophyta</taxon>
        <taxon>Magnoliopsida</taxon>
        <taxon>eudicotyledons</taxon>
        <taxon>Gunneridae</taxon>
        <taxon>Pentapetalae</taxon>
        <taxon>rosids</taxon>
        <taxon>malvids</taxon>
        <taxon>Malvales</taxon>
        <taxon>Malvaceae</taxon>
        <taxon>Malvoideae</taxon>
        <taxon>Gossypium</taxon>
    </lineage>
</organism>
<name>A0A5B6WTB6_9ROSI</name>
<comment type="caution">
    <text evidence="1">The sequence shown here is derived from an EMBL/GenBank/DDBJ whole genome shotgun (WGS) entry which is preliminary data.</text>
</comment>
<reference evidence="2" key="1">
    <citation type="journal article" date="2019" name="Plant Biotechnol. J.">
        <title>Genome sequencing of the Australian wild diploid species Gossypium australe highlights disease resistance and delayed gland morphogenesis.</title>
        <authorList>
            <person name="Cai Y."/>
            <person name="Cai X."/>
            <person name="Wang Q."/>
            <person name="Wang P."/>
            <person name="Zhang Y."/>
            <person name="Cai C."/>
            <person name="Xu Y."/>
            <person name="Wang K."/>
            <person name="Zhou Z."/>
            <person name="Wang C."/>
            <person name="Geng S."/>
            <person name="Li B."/>
            <person name="Dong Q."/>
            <person name="Hou Y."/>
            <person name="Wang H."/>
            <person name="Ai P."/>
            <person name="Liu Z."/>
            <person name="Yi F."/>
            <person name="Sun M."/>
            <person name="An G."/>
            <person name="Cheng J."/>
            <person name="Zhang Y."/>
            <person name="Shi Q."/>
            <person name="Xie Y."/>
            <person name="Shi X."/>
            <person name="Chang Y."/>
            <person name="Huang F."/>
            <person name="Chen Y."/>
            <person name="Hong S."/>
            <person name="Mi L."/>
            <person name="Sun Q."/>
            <person name="Zhang L."/>
            <person name="Zhou B."/>
            <person name="Peng R."/>
            <person name="Zhang X."/>
            <person name="Liu F."/>
        </authorList>
    </citation>
    <scope>NUCLEOTIDE SEQUENCE [LARGE SCALE GENOMIC DNA]</scope>
    <source>
        <strain evidence="2">cv. PA1801</strain>
    </source>
</reference>
<evidence type="ECO:0000313" key="2">
    <source>
        <dbReference type="Proteomes" id="UP000325315"/>
    </source>
</evidence>
<dbReference type="OrthoDB" id="1750639at2759"/>
<protein>
    <submittedName>
        <fullName evidence="1">Gag-pol polyprotein</fullName>
    </submittedName>
</protein>
<gene>
    <name evidence="1" type="ORF">EPI10_006212</name>
</gene>
<sequence>MRNQTKNMIGSARFDGLYLLDQFSSVPQALIGDNKDINREIIQWHRRTRMTCFLFKSKSDVFSCFRSFHKLITQFDAKTSCPSTSAQNGVIERKNQHLLEVARSLMFTMNLPKPY</sequence>
<accession>A0A5B6WTB6</accession>
<dbReference type="SUPFAM" id="SSF53098">
    <property type="entry name" value="Ribonuclease H-like"/>
    <property type="match status" value="1"/>
</dbReference>
<proteinExistence type="predicted"/>
<dbReference type="Proteomes" id="UP000325315">
    <property type="component" value="Unassembled WGS sequence"/>
</dbReference>
<keyword evidence="2" id="KW-1185">Reference proteome</keyword>
<dbReference type="InterPro" id="IPR012337">
    <property type="entry name" value="RNaseH-like_sf"/>
</dbReference>
<evidence type="ECO:0000313" key="1">
    <source>
        <dbReference type="EMBL" id="KAA3484105.1"/>
    </source>
</evidence>
<dbReference type="AlphaFoldDB" id="A0A5B6WTB6"/>
<dbReference type="EMBL" id="SMMG02000002">
    <property type="protein sequence ID" value="KAA3484105.1"/>
    <property type="molecule type" value="Genomic_DNA"/>
</dbReference>